<dbReference type="SMART" id="SM00710">
    <property type="entry name" value="PbH1"/>
    <property type="match status" value="4"/>
</dbReference>
<feature type="domain" description="Right handed beta helix" evidence="1">
    <location>
        <begin position="148"/>
        <end position="244"/>
    </location>
</feature>
<evidence type="ECO:0000313" key="2">
    <source>
        <dbReference type="EMBL" id="OGK02600.1"/>
    </source>
</evidence>
<dbReference type="AlphaFoldDB" id="A0A1F7F7E5"/>
<dbReference type="SUPFAM" id="SSF51126">
    <property type="entry name" value="Pectin lyase-like"/>
    <property type="match status" value="1"/>
</dbReference>
<comment type="caution">
    <text evidence="2">The sequence shown here is derived from an EMBL/GenBank/DDBJ whole genome shotgun (WGS) entry which is preliminary data.</text>
</comment>
<protein>
    <recommendedName>
        <fullName evidence="1">Right handed beta helix domain-containing protein</fullName>
    </recommendedName>
</protein>
<evidence type="ECO:0000313" key="3">
    <source>
        <dbReference type="Proteomes" id="UP000179243"/>
    </source>
</evidence>
<reference evidence="2 3" key="1">
    <citation type="journal article" date="2016" name="Nat. Commun.">
        <title>Thousands of microbial genomes shed light on interconnected biogeochemical processes in an aquifer system.</title>
        <authorList>
            <person name="Anantharaman K."/>
            <person name="Brown C.T."/>
            <person name="Hug L.A."/>
            <person name="Sharon I."/>
            <person name="Castelle C.J."/>
            <person name="Probst A.J."/>
            <person name="Thomas B.C."/>
            <person name="Singh A."/>
            <person name="Wilkins M.J."/>
            <person name="Karaoz U."/>
            <person name="Brodie E.L."/>
            <person name="Williams K.H."/>
            <person name="Hubbard S.S."/>
            <person name="Banfield J.F."/>
        </authorList>
    </citation>
    <scope>NUCLEOTIDE SEQUENCE [LARGE SCALE GENOMIC DNA]</scope>
</reference>
<gene>
    <name evidence="2" type="ORF">A2519_12380</name>
</gene>
<dbReference type="Proteomes" id="UP000179243">
    <property type="component" value="Unassembled WGS sequence"/>
</dbReference>
<evidence type="ECO:0000259" key="1">
    <source>
        <dbReference type="Pfam" id="PF13229"/>
    </source>
</evidence>
<dbReference type="Gene3D" id="2.160.20.10">
    <property type="entry name" value="Single-stranded right-handed beta-helix, Pectin lyase-like"/>
    <property type="match status" value="1"/>
</dbReference>
<dbReference type="InterPro" id="IPR039448">
    <property type="entry name" value="Beta_helix"/>
</dbReference>
<proteinExistence type="predicted"/>
<organism evidence="2 3">
    <name type="scientific">Candidatus Raymondbacteria bacterium RIFOXYD12_FULL_49_13</name>
    <dbReference type="NCBI Taxonomy" id="1817890"/>
    <lineage>
        <taxon>Bacteria</taxon>
        <taxon>Raymondiibacteriota</taxon>
    </lineage>
</organism>
<dbReference type="InterPro" id="IPR006626">
    <property type="entry name" value="PbH1"/>
</dbReference>
<dbReference type="InterPro" id="IPR012334">
    <property type="entry name" value="Pectin_lyas_fold"/>
</dbReference>
<dbReference type="Pfam" id="PF13229">
    <property type="entry name" value="Beta_helix"/>
    <property type="match status" value="1"/>
</dbReference>
<accession>A0A1F7F7E5</accession>
<sequence>MNHVLSVIVILLMAGASRGAVYYIDFNNGKDGAQGTSKVNAWKHSPAQTGFGGRYTHAAGDRFVFKGGTIWPSSTLPLHIRHSGTWEKYDAYTADSTWYQGNFFTRPVFTGEHRKVALVFAENESCFVLNGLAFMDYGVAGEYNGGKGLECNGCSRYTIQNCTITPNAWLGLYLHSYRGIMAEQIIIEGCDISAAGQAIVIATEAANTIFKGVLIRNNRIHDLSSQIAGPTHGDGIHTWNSPDSDLSQYITDLTITANVFDGDFSRIGPGEGAMTSLIYLTDPGMYATISENVLTYSKATSFASLIWVRNFDEVKIYNNTLVQKPEIGGIGIIVGQGRGRQRTVITNNIIDNCQSAYYIYADASPAVKIDHNCCVTTSRVIGYWNGEGKDAQAWRALGNDLSGIFSSKSSLSPVDFRLQSDSPCFDHGMGAGGSGRID</sequence>
<dbReference type="InterPro" id="IPR011050">
    <property type="entry name" value="Pectin_lyase_fold/virulence"/>
</dbReference>
<dbReference type="EMBL" id="MFYX01000105">
    <property type="protein sequence ID" value="OGK02600.1"/>
    <property type="molecule type" value="Genomic_DNA"/>
</dbReference>
<name>A0A1F7F7E5_UNCRA</name>